<dbReference type="SUPFAM" id="SSF52540">
    <property type="entry name" value="P-loop containing nucleoside triphosphate hydrolases"/>
    <property type="match status" value="1"/>
</dbReference>
<organism evidence="2">
    <name type="scientific">Salix viminalis</name>
    <name type="common">Common osier</name>
    <name type="synonym">Basket willow</name>
    <dbReference type="NCBI Taxonomy" id="40686"/>
    <lineage>
        <taxon>Eukaryota</taxon>
        <taxon>Viridiplantae</taxon>
        <taxon>Streptophyta</taxon>
        <taxon>Embryophyta</taxon>
        <taxon>Tracheophyta</taxon>
        <taxon>Spermatophyta</taxon>
        <taxon>Magnoliopsida</taxon>
        <taxon>eudicotyledons</taxon>
        <taxon>Gunneridae</taxon>
        <taxon>Pentapetalae</taxon>
        <taxon>rosids</taxon>
        <taxon>fabids</taxon>
        <taxon>Malpighiales</taxon>
        <taxon>Salicaceae</taxon>
        <taxon>Saliceae</taxon>
        <taxon>Salix</taxon>
    </lineage>
</organism>
<dbReference type="PANTHER" id="PTHR11017:SF559">
    <property type="entry name" value="DISEASE RESISTANCE PROTEIN CHL1"/>
    <property type="match status" value="1"/>
</dbReference>
<dbReference type="InterPro" id="IPR044974">
    <property type="entry name" value="Disease_R_plants"/>
</dbReference>
<dbReference type="InterPro" id="IPR027417">
    <property type="entry name" value="P-loop_NTPase"/>
</dbReference>
<protein>
    <recommendedName>
        <fullName evidence="1">NB-ARC domain-containing protein</fullName>
    </recommendedName>
</protein>
<dbReference type="PANTHER" id="PTHR11017">
    <property type="entry name" value="LEUCINE-RICH REPEAT-CONTAINING PROTEIN"/>
    <property type="match status" value="1"/>
</dbReference>
<dbReference type="EMBL" id="CAADRP010001752">
    <property type="protein sequence ID" value="VFU51103.1"/>
    <property type="molecule type" value="Genomic_DNA"/>
</dbReference>
<gene>
    <name evidence="2" type="ORF">SVIM_LOCUS343624</name>
</gene>
<proteinExistence type="predicted"/>
<evidence type="ECO:0000259" key="1">
    <source>
        <dbReference type="Pfam" id="PF00931"/>
    </source>
</evidence>
<reference evidence="2" key="1">
    <citation type="submission" date="2019-03" db="EMBL/GenBank/DDBJ databases">
        <authorList>
            <person name="Mank J."/>
            <person name="Almeida P."/>
        </authorList>
    </citation>
    <scope>NUCLEOTIDE SEQUENCE</scope>
    <source>
        <strain evidence="2">78183</strain>
    </source>
</reference>
<dbReference type="GO" id="GO:0006952">
    <property type="term" value="P:defense response"/>
    <property type="evidence" value="ECO:0007669"/>
    <property type="project" value="InterPro"/>
</dbReference>
<dbReference type="Gene3D" id="3.40.50.300">
    <property type="entry name" value="P-loop containing nucleotide triphosphate hydrolases"/>
    <property type="match status" value="1"/>
</dbReference>
<evidence type="ECO:0000313" key="2">
    <source>
        <dbReference type="EMBL" id="VFU51103.1"/>
    </source>
</evidence>
<dbReference type="InterPro" id="IPR002182">
    <property type="entry name" value="NB-ARC"/>
</dbReference>
<feature type="domain" description="NB-ARC" evidence="1">
    <location>
        <begin position="39"/>
        <end position="142"/>
    </location>
</feature>
<name>A0A6N2MB21_SALVM</name>
<accession>A0A6N2MB21</accession>
<sequence length="270" mass="30937">MDFGLDTVQTKLHFASISKNLVGIDSRLKVSNDYMDEKANDILFIGISGMGGMGKTTVARVMYDRIRWQFEGSCFLANVREVFAEKDGLSRLQEQLLSEITMELPTARDSSRRINLIKRRLRLKKVLLILDDVDDEEQLQMLAAEHGSLAREPTKELSDEDALKLFSWKAFKRDQPDKDLWDMSKQVVGYADGLPLALEVIGSFLHKRGIREWKSAIDRMKYIPDRKIIDVLRISFDGLHGMKKDRILRLLDSCGYHADIGMKALMENLL</sequence>
<dbReference type="InterPro" id="IPR042197">
    <property type="entry name" value="Apaf_helical"/>
</dbReference>
<dbReference type="Pfam" id="PF00931">
    <property type="entry name" value="NB-ARC"/>
    <property type="match status" value="1"/>
</dbReference>
<dbReference type="AlphaFoldDB" id="A0A6N2MB21"/>
<dbReference type="GO" id="GO:0043531">
    <property type="term" value="F:ADP binding"/>
    <property type="evidence" value="ECO:0007669"/>
    <property type="project" value="InterPro"/>
</dbReference>
<dbReference type="Gene3D" id="1.10.8.430">
    <property type="entry name" value="Helical domain of apoptotic protease-activating factors"/>
    <property type="match status" value="1"/>
</dbReference>
<dbReference type="PRINTS" id="PR00364">
    <property type="entry name" value="DISEASERSIST"/>
</dbReference>